<keyword evidence="8 12" id="KW-0798">TonB box</keyword>
<dbReference type="Proteomes" id="UP001185984">
    <property type="component" value="Unassembled WGS sequence"/>
</dbReference>
<evidence type="ECO:0000256" key="6">
    <source>
        <dbReference type="ARBA" id="ARBA00023004"/>
    </source>
</evidence>
<evidence type="ECO:0000256" key="2">
    <source>
        <dbReference type="ARBA" id="ARBA00022448"/>
    </source>
</evidence>
<evidence type="ECO:0000259" key="15">
    <source>
        <dbReference type="Pfam" id="PF07715"/>
    </source>
</evidence>
<protein>
    <submittedName>
        <fullName evidence="16">TonB-dependent receptor</fullName>
    </submittedName>
</protein>
<evidence type="ECO:0000256" key="3">
    <source>
        <dbReference type="ARBA" id="ARBA00022452"/>
    </source>
</evidence>
<dbReference type="RefSeq" id="WP_317517995.1">
    <property type="nucleotide sequence ID" value="NZ_JAPTHD010000013.1"/>
</dbReference>
<proteinExistence type="inferred from homology"/>
<keyword evidence="13" id="KW-0732">Signal</keyword>
<keyword evidence="3 11" id="KW-1134">Transmembrane beta strand</keyword>
<keyword evidence="6" id="KW-0408">Iron</keyword>
<dbReference type="InterPro" id="IPR012910">
    <property type="entry name" value="Plug_dom"/>
</dbReference>
<dbReference type="SUPFAM" id="SSF56935">
    <property type="entry name" value="Porins"/>
    <property type="match status" value="1"/>
</dbReference>
<dbReference type="Gene3D" id="2.40.170.20">
    <property type="entry name" value="TonB-dependent receptor, beta-barrel domain"/>
    <property type="match status" value="1"/>
</dbReference>
<keyword evidence="2 11" id="KW-0813">Transport</keyword>
<evidence type="ECO:0000256" key="7">
    <source>
        <dbReference type="ARBA" id="ARBA00023065"/>
    </source>
</evidence>
<keyword evidence="9 11" id="KW-0472">Membrane</keyword>
<feature type="chain" id="PRO_5047494772" evidence="13">
    <location>
        <begin position="22"/>
        <end position="766"/>
    </location>
</feature>
<reference evidence="17" key="1">
    <citation type="journal article" date="2022" name="J Environ Chem Eng">
        <title>Biodegradation of petroleum oil using a constructed nonpathogenic and heavy metal-tolerant bacterial consortium isolated from marine sponges.</title>
        <authorList>
            <person name="Dechsakulwatana C."/>
            <person name="Rungsihiranrut A."/>
            <person name="Muangchinda C."/>
            <person name="Ningthoujam R."/>
            <person name="Klankeo P."/>
            <person name="Pinyakong O."/>
        </authorList>
    </citation>
    <scope>NUCLEOTIDE SEQUENCE [LARGE SCALE GENOMIC DNA]</scope>
    <source>
        <strain evidence="17">MO2-4</strain>
    </source>
</reference>
<feature type="domain" description="TonB-dependent receptor plug" evidence="15">
    <location>
        <begin position="55"/>
        <end position="160"/>
    </location>
</feature>
<dbReference type="PANTHER" id="PTHR32552:SF81">
    <property type="entry name" value="TONB-DEPENDENT OUTER MEMBRANE RECEPTOR"/>
    <property type="match status" value="1"/>
</dbReference>
<dbReference type="Pfam" id="PF07715">
    <property type="entry name" value="Plug"/>
    <property type="match status" value="1"/>
</dbReference>
<evidence type="ECO:0000259" key="14">
    <source>
        <dbReference type="Pfam" id="PF00593"/>
    </source>
</evidence>
<evidence type="ECO:0000256" key="12">
    <source>
        <dbReference type="RuleBase" id="RU003357"/>
    </source>
</evidence>
<dbReference type="Pfam" id="PF00593">
    <property type="entry name" value="TonB_dep_Rec_b-barrel"/>
    <property type="match status" value="1"/>
</dbReference>
<dbReference type="PROSITE" id="PS52016">
    <property type="entry name" value="TONB_DEPENDENT_REC_3"/>
    <property type="match status" value="1"/>
</dbReference>
<gene>
    <name evidence="16" type="ORF">O0R41_18425</name>
</gene>
<sequence length="766" mass="82582">MRRCNFSIPALLGGISIAALAASPAFAQPVEPPAAAQEGVSDIIVTAQKRSENAQNVAVAITALSTEDIAASGVTSTEDLRAAVPSLNVTTAAGGFGLPRIRGVGATGQGAGIENPVAVYVDGVYYGSAIGALQSLFDVEQVAVLKGPQGTLFGRNATGGLIQITTRKPSYDYTASARFGYGNYDTASAAAYVSGGLAPTLAFSLSGQYENRGDGYGQNVFTGNDIQTDRTYSLRAKLLWEPGDTTSIVLSGDYFGREAADPAFVTFSRNSAGQYVPDVIKSLGGDPQRDIYADFDPTLRGRQKGGSLSIDQELGGVNVRSITAYRKTELRTYFDPDGTVAPRLRIDNNNRDKQFTQEIDLISDNAGPFNWVIGGFYMKSSAGQYPGRTTGLTTFGDNGYSDDYTDIGLESIAGFADGTYELGENTKITAGIRYTYDKRDIDATRITYNGNTDVTTTTTYGPEKRSFDKLTWRLSIDHRFSPELMAYASYNRGFRSGTFVPQIATPFNVLEPEVVDAYELGIKTDLFDRKVRLNVAGYYYDQSAVQVIQVIAGVNNVYNARQGARIYGIDADMTWQVSDNLRLFGGFNWTDARYRDFTDAIISIPYPVAAGFSPSDYSYVDSQTGQTVANTACLGTFGAPTAQLGGNCLLRGDASGNRLQNTPEITFSLGGSLDIPTSAGIFTLAGNYYYNDGFVATADERVTQPSYNTVDASITWKEPGEKFYVRLWGKNLTDAFYRSQISATNSGDNGYAGAPRTYGVTFGFNY</sequence>
<comment type="similarity">
    <text evidence="11 12">Belongs to the TonB-dependent receptor family.</text>
</comment>
<organism evidence="16 17">
    <name type="scientific">Sphingobium naphthae</name>
    <dbReference type="NCBI Taxonomy" id="1886786"/>
    <lineage>
        <taxon>Bacteria</taxon>
        <taxon>Pseudomonadati</taxon>
        <taxon>Pseudomonadota</taxon>
        <taxon>Alphaproteobacteria</taxon>
        <taxon>Sphingomonadales</taxon>
        <taxon>Sphingomonadaceae</taxon>
        <taxon>Sphingobium</taxon>
    </lineage>
</organism>
<keyword evidence="4" id="KW-0410">Iron transport</keyword>
<dbReference type="InterPro" id="IPR036942">
    <property type="entry name" value="Beta-barrel_TonB_sf"/>
</dbReference>
<feature type="domain" description="TonB-dependent receptor-like beta-barrel" evidence="14">
    <location>
        <begin position="273"/>
        <end position="732"/>
    </location>
</feature>
<accession>A0ABU4A1D3</accession>
<keyword evidence="17" id="KW-1185">Reference proteome</keyword>
<comment type="caution">
    <text evidence="16">The sequence shown here is derived from an EMBL/GenBank/DDBJ whole genome shotgun (WGS) entry which is preliminary data.</text>
</comment>
<evidence type="ECO:0000313" key="16">
    <source>
        <dbReference type="EMBL" id="MDV5825586.1"/>
    </source>
</evidence>
<dbReference type="InterPro" id="IPR039426">
    <property type="entry name" value="TonB-dep_rcpt-like"/>
</dbReference>
<evidence type="ECO:0000256" key="1">
    <source>
        <dbReference type="ARBA" id="ARBA00004571"/>
    </source>
</evidence>
<dbReference type="CDD" id="cd01347">
    <property type="entry name" value="ligand_gated_channel"/>
    <property type="match status" value="1"/>
</dbReference>
<evidence type="ECO:0000256" key="5">
    <source>
        <dbReference type="ARBA" id="ARBA00022692"/>
    </source>
</evidence>
<evidence type="ECO:0000256" key="11">
    <source>
        <dbReference type="PROSITE-ProRule" id="PRU01360"/>
    </source>
</evidence>
<evidence type="ECO:0000256" key="9">
    <source>
        <dbReference type="ARBA" id="ARBA00023136"/>
    </source>
</evidence>
<feature type="signal peptide" evidence="13">
    <location>
        <begin position="1"/>
        <end position="21"/>
    </location>
</feature>
<evidence type="ECO:0000256" key="13">
    <source>
        <dbReference type="SAM" id="SignalP"/>
    </source>
</evidence>
<keyword evidence="16" id="KW-0675">Receptor</keyword>
<evidence type="ECO:0000256" key="10">
    <source>
        <dbReference type="ARBA" id="ARBA00023237"/>
    </source>
</evidence>
<keyword evidence="5 11" id="KW-0812">Transmembrane</keyword>
<keyword evidence="10 11" id="KW-0998">Cell outer membrane</keyword>
<comment type="subcellular location">
    <subcellularLocation>
        <location evidence="1 11">Cell outer membrane</location>
        <topology evidence="1 11">Multi-pass membrane protein</topology>
    </subcellularLocation>
</comment>
<dbReference type="InterPro" id="IPR000531">
    <property type="entry name" value="Beta-barrel_TonB"/>
</dbReference>
<keyword evidence="7" id="KW-0406">Ion transport</keyword>
<name>A0ABU4A1D3_9SPHN</name>
<dbReference type="EMBL" id="JAPTHD010000013">
    <property type="protein sequence ID" value="MDV5825586.1"/>
    <property type="molecule type" value="Genomic_DNA"/>
</dbReference>
<evidence type="ECO:0000256" key="4">
    <source>
        <dbReference type="ARBA" id="ARBA00022496"/>
    </source>
</evidence>
<evidence type="ECO:0000256" key="8">
    <source>
        <dbReference type="ARBA" id="ARBA00023077"/>
    </source>
</evidence>
<dbReference type="PANTHER" id="PTHR32552">
    <property type="entry name" value="FERRICHROME IRON RECEPTOR-RELATED"/>
    <property type="match status" value="1"/>
</dbReference>
<evidence type="ECO:0000313" key="17">
    <source>
        <dbReference type="Proteomes" id="UP001185984"/>
    </source>
</evidence>